<keyword evidence="3" id="KW-0720">Serine protease</keyword>
<evidence type="ECO:0000256" key="3">
    <source>
        <dbReference type="ARBA" id="ARBA00022825"/>
    </source>
</evidence>
<dbReference type="PROSITE" id="PS50240">
    <property type="entry name" value="TRYPSIN_DOM"/>
    <property type="match status" value="1"/>
</dbReference>
<evidence type="ECO:0000256" key="1">
    <source>
        <dbReference type="ARBA" id="ARBA00022670"/>
    </source>
</evidence>
<dbReference type="GO" id="GO:0006508">
    <property type="term" value="P:proteolysis"/>
    <property type="evidence" value="ECO:0007669"/>
    <property type="project" value="UniProtKB-KW"/>
</dbReference>
<dbReference type="SMART" id="SM00020">
    <property type="entry name" value="Tryp_SPc"/>
    <property type="match status" value="1"/>
</dbReference>
<dbReference type="Pfam" id="PF00089">
    <property type="entry name" value="Trypsin"/>
    <property type="match status" value="1"/>
</dbReference>
<evidence type="ECO:0000313" key="7">
    <source>
        <dbReference type="EMBL" id="KAJ3598922.1"/>
    </source>
</evidence>
<evidence type="ECO:0000256" key="4">
    <source>
        <dbReference type="ARBA" id="ARBA00036320"/>
    </source>
</evidence>
<sequence>MTVVLGTSDLSQVNERTMRYNVTKCKHHGYKEVNYKKDIMMLKLSRPSEMEPIPLPNKKTKLKANASCSVAGWGKIKSGGPKVKQLRAVNVFTIDQKACKQQWGTLPANIICAGGFKTEKGACQWLGNIHSEKSTAAFVILFRKDANITVVLGTSDLRRVNERTMRYNVKKCKWE</sequence>
<reference evidence="7" key="1">
    <citation type="submission" date="2022-07" db="EMBL/GenBank/DDBJ databases">
        <title>Chromosome-level genome of Muraenolepis orangiensis.</title>
        <authorList>
            <person name="Kim J."/>
        </authorList>
    </citation>
    <scope>NUCLEOTIDE SEQUENCE</scope>
    <source>
        <strain evidence="7">KU_S4_2022</strain>
        <tissue evidence="7">Muscle</tissue>
    </source>
</reference>
<evidence type="ECO:0000256" key="5">
    <source>
        <dbReference type="ARBA" id="ARBA00038868"/>
    </source>
</evidence>
<dbReference type="InterPro" id="IPR050127">
    <property type="entry name" value="Serine_Proteases_S1"/>
</dbReference>
<comment type="catalytic activity">
    <reaction evidence="4">
        <text>Preferential cleavage: Arg-|-Xaa, Lys-|-Xaa.</text>
        <dbReference type="EC" id="3.4.21.4"/>
    </reaction>
</comment>
<dbReference type="PANTHER" id="PTHR24264:SF58">
    <property type="entry name" value="SI:DKEY-33M11.8-RELATED"/>
    <property type="match status" value="1"/>
</dbReference>
<dbReference type="SUPFAM" id="SSF50494">
    <property type="entry name" value="Trypsin-like serine proteases"/>
    <property type="match status" value="1"/>
</dbReference>
<keyword evidence="2" id="KW-0378">Hydrolase</keyword>
<dbReference type="GO" id="GO:0005615">
    <property type="term" value="C:extracellular space"/>
    <property type="evidence" value="ECO:0007669"/>
    <property type="project" value="TreeGrafter"/>
</dbReference>
<dbReference type="GO" id="GO:0004252">
    <property type="term" value="F:serine-type endopeptidase activity"/>
    <property type="evidence" value="ECO:0007669"/>
    <property type="project" value="UniProtKB-EC"/>
</dbReference>
<dbReference type="InterPro" id="IPR009003">
    <property type="entry name" value="Peptidase_S1_PA"/>
</dbReference>
<dbReference type="InterPro" id="IPR043504">
    <property type="entry name" value="Peptidase_S1_PA_chymotrypsin"/>
</dbReference>
<dbReference type="PANTHER" id="PTHR24264">
    <property type="entry name" value="TRYPSIN-RELATED"/>
    <property type="match status" value="1"/>
</dbReference>
<keyword evidence="1" id="KW-0645">Protease</keyword>
<evidence type="ECO:0000313" key="8">
    <source>
        <dbReference type="Proteomes" id="UP001148018"/>
    </source>
</evidence>
<dbReference type="Proteomes" id="UP001148018">
    <property type="component" value="Unassembled WGS sequence"/>
</dbReference>
<comment type="caution">
    <text evidence="7">The sequence shown here is derived from an EMBL/GenBank/DDBJ whole genome shotgun (WGS) entry which is preliminary data.</text>
</comment>
<accession>A0A9Q0E6K2</accession>
<dbReference type="InterPro" id="IPR001254">
    <property type="entry name" value="Trypsin_dom"/>
</dbReference>
<dbReference type="AlphaFoldDB" id="A0A9Q0E6K2"/>
<dbReference type="Gene3D" id="2.40.10.10">
    <property type="entry name" value="Trypsin-like serine proteases"/>
    <property type="match status" value="1"/>
</dbReference>
<keyword evidence="8" id="KW-1185">Reference proteome</keyword>
<name>A0A9Q0E6K2_9TELE</name>
<dbReference type="OrthoDB" id="8440449at2759"/>
<dbReference type="EC" id="3.4.21.4" evidence="5"/>
<feature type="domain" description="Peptidase S1" evidence="6">
    <location>
        <begin position="1"/>
        <end position="124"/>
    </location>
</feature>
<gene>
    <name evidence="7" type="ORF">NHX12_032885</name>
</gene>
<evidence type="ECO:0000256" key="2">
    <source>
        <dbReference type="ARBA" id="ARBA00022801"/>
    </source>
</evidence>
<proteinExistence type="predicted"/>
<organism evidence="7 8">
    <name type="scientific">Muraenolepis orangiensis</name>
    <name type="common">Patagonian moray cod</name>
    <dbReference type="NCBI Taxonomy" id="630683"/>
    <lineage>
        <taxon>Eukaryota</taxon>
        <taxon>Metazoa</taxon>
        <taxon>Chordata</taxon>
        <taxon>Craniata</taxon>
        <taxon>Vertebrata</taxon>
        <taxon>Euteleostomi</taxon>
        <taxon>Actinopterygii</taxon>
        <taxon>Neopterygii</taxon>
        <taxon>Teleostei</taxon>
        <taxon>Neoteleostei</taxon>
        <taxon>Acanthomorphata</taxon>
        <taxon>Zeiogadaria</taxon>
        <taxon>Gadariae</taxon>
        <taxon>Gadiformes</taxon>
        <taxon>Muraenolepidoidei</taxon>
        <taxon>Muraenolepididae</taxon>
        <taxon>Muraenolepis</taxon>
    </lineage>
</organism>
<protein>
    <recommendedName>
        <fullName evidence="5">trypsin</fullName>
        <ecNumber evidence="5">3.4.21.4</ecNumber>
    </recommendedName>
</protein>
<evidence type="ECO:0000259" key="6">
    <source>
        <dbReference type="PROSITE" id="PS50240"/>
    </source>
</evidence>
<dbReference type="EMBL" id="JANIIK010000048">
    <property type="protein sequence ID" value="KAJ3598922.1"/>
    <property type="molecule type" value="Genomic_DNA"/>
</dbReference>